<dbReference type="AlphaFoldDB" id="A0A9P5X5R1"/>
<feature type="non-terminal residue" evidence="2">
    <location>
        <position position="1"/>
    </location>
</feature>
<evidence type="ECO:0000313" key="3">
    <source>
        <dbReference type="Proteomes" id="UP000807342"/>
    </source>
</evidence>
<dbReference type="EMBL" id="MU151403">
    <property type="protein sequence ID" value="KAF9444119.1"/>
    <property type="molecule type" value="Genomic_DNA"/>
</dbReference>
<organism evidence="2 3">
    <name type="scientific">Macrolepiota fuliginosa MF-IS2</name>
    <dbReference type="NCBI Taxonomy" id="1400762"/>
    <lineage>
        <taxon>Eukaryota</taxon>
        <taxon>Fungi</taxon>
        <taxon>Dikarya</taxon>
        <taxon>Basidiomycota</taxon>
        <taxon>Agaricomycotina</taxon>
        <taxon>Agaricomycetes</taxon>
        <taxon>Agaricomycetidae</taxon>
        <taxon>Agaricales</taxon>
        <taxon>Agaricineae</taxon>
        <taxon>Agaricaceae</taxon>
        <taxon>Macrolepiota</taxon>
    </lineage>
</organism>
<dbReference type="OrthoDB" id="2796521at2759"/>
<keyword evidence="3" id="KW-1185">Reference proteome</keyword>
<accession>A0A9P5X5R1</accession>
<reference evidence="2" key="1">
    <citation type="submission" date="2020-11" db="EMBL/GenBank/DDBJ databases">
        <authorList>
            <consortium name="DOE Joint Genome Institute"/>
            <person name="Ahrendt S."/>
            <person name="Riley R."/>
            <person name="Andreopoulos W."/>
            <person name="Labutti K."/>
            <person name="Pangilinan J."/>
            <person name="Ruiz-Duenas F.J."/>
            <person name="Barrasa J.M."/>
            <person name="Sanchez-Garcia M."/>
            <person name="Camarero S."/>
            <person name="Miyauchi S."/>
            <person name="Serrano A."/>
            <person name="Linde D."/>
            <person name="Babiker R."/>
            <person name="Drula E."/>
            <person name="Ayuso-Fernandez I."/>
            <person name="Pacheco R."/>
            <person name="Padilla G."/>
            <person name="Ferreira P."/>
            <person name="Barriuso J."/>
            <person name="Kellner H."/>
            <person name="Castanera R."/>
            <person name="Alfaro M."/>
            <person name="Ramirez L."/>
            <person name="Pisabarro A.G."/>
            <person name="Kuo A."/>
            <person name="Tritt A."/>
            <person name="Lipzen A."/>
            <person name="He G."/>
            <person name="Yan M."/>
            <person name="Ng V."/>
            <person name="Cullen D."/>
            <person name="Martin F."/>
            <person name="Rosso M.-N."/>
            <person name="Henrissat B."/>
            <person name="Hibbett D."/>
            <person name="Martinez A.T."/>
            <person name="Grigoriev I.V."/>
        </authorList>
    </citation>
    <scope>NUCLEOTIDE SEQUENCE</scope>
    <source>
        <strain evidence="2">MF-IS2</strain>
    </source>
</reference>
<comment type="caution">
    <text evidence="2">The sequence shown here is derived from an EMBL/GenBank/DDBJ whole genome shotgun (WGS) entry which is preliminary data.</text>
</comment>
<keyword evidence="1" id="KW-0472">Membrane</keyword>
<evidence type="ECO:0000313" key="2">
    <source>
        <dbReference type="EMBL" id="KAF9444119.1"/>
    </source>
</evidence>
<gene>
    <name evidence="2" type="ORF">P691DRAFT_807875</name>
</gene>
<sequence length="298" mass="34609">MMAKSSTARSKLDLPLPLVEPQPCFLKPSIWWKSPEEHIREDHHTSRVHQLLLPHLQYGTSLRQPPPGHVRLLFWWSLNELKASRPKAQMSADIPLEPGGSLDLLRVQKMWGLESVTIIHPLRWKIFIPGDPNRLSALAVRDLSIDRHIFITEHPATRQTMVKRVVRLFCLDLYFLSLFGLYRLFVCGGYGPGQCVPVPAWYDHMVMLRNRVAHRLVDLKREIDAMYERVLSYGAWLGISDAVSQRYYQDAEGTLATSWLDYLEERRRNFAKDWGAIVLACLVLCFIWLIDQFVIHVF</sequence>
<keyword evidence="1" id="KW-0812">Transmembrane</keyword>
<dbReference type="Proteomes" id="UP000807342">
    <property type="component" value="Unassembled WGS sequence"/>
</dbReference>
<name>A0A9P5X5R1_9AGAR</name>
<protein>
    <submittedName>
        <fullName evidence="2">Uncharacterized protein</fullName>
    </submittedName>
</protein>
<feature type="transmembrane region" description="Helical" evidence="1">
    <location>
        <begin position="274"/>
        <end position="295"/>
    </location>
</feature>
<keyword evidence="1" id="KW-1133">Transmembrane helix</keyword>
<proteinExistence type="predicted"/>
<evidence type="ECO:0000256" key="1">
    <source>
        <dbReference type="SAM" id="Phobius"/>
    </source>
</evidence>